<feature type="transmembrane region" description="Helical" evidence="8">
    <location>
        <begin position="26"/>
        <end position="46"/>
    </location>
</feature>
<dbReference type="InterPro" id="IPR017972">
    <property type="entry name" value="Cyt_P450_CS"/>
</dbReference>
<comment type="similarity">
    <text evidence="2">Belongs to the cytochrome P450 family.</text>
</comment>
<dbReference type="Proteomes" id="UP000076744">
    <property type="component" value="Unassembled WGS sequence"/>
</dbReference>
<dbReference type="CDD" id="cd11058">
    <property type="entry name" value="CYP60B-like"/>
    <property type="match status" value="1"/>
</dbReference>
<evidence type="ECO:0000256" key="3">
    <source>
        <dbReference type="ARBA" id="ARBA00022617"/>
    </source>
</evidence>
<evidence type="ECO:0000256" key="8">
    <source>
        <dbReference type="SAM" id="Phobius"/>
    </source>
</evidence>
<dbReference type="InterPro" id="IPR002401">
    <property type="entry name" value="Cyt_P450_E_grp-I"/>
</dbReference>
<feature type="binding site" description="axial binding residue" evidence="6">
    <location>
        <position position="464"/>
    </location>
    <ligand>
        <name>heme</name>
        <dbReference type="ChEBI" id="CHEBI:30413"/>
    </ligand>
    <ligandPart>
        <name>Fe</name>
        <dbReference type="ChEBI" id="CHEBI:18248"/>
    </ligandPart>
</feature>
<dbReference type="GeneID" id="30025735"/>
<feature type="region of interest" description="Disordered" evidence="7">
    <location>
        <begin position="688"/>
        <end position="711"/>
    </location>
</feature>
<evidence type="ECO:0000256" key="7">
    <source>
        <dbReference type="SAM" id="MobiDB-lite"/>
    </source>
</evidence>
<dbReference type="STRING" id="1081104.A0A167IMG6"/>
<dbReference type="AlphaFoldDB" id="A0A167IMG6"/>
<evidence type="ECO:0000313" key="10">
    <source>
        <dbReference type="Proteomes" id="UP000076744"/>
    </source>
</evidence>
<gene>
    <name evidence="9" type="ORF">ISF_09443</name>
</gene>
<dbReference type="GO" id="GO:0016705">
    <property type="term" value="F:oxidoreductase activity, acting on paired donors, with incorporation or reduction of molecular oxygen"/>
    <property type="evidence" value="ECO:0007669"/>
    <property type="project" value="InterPro"/>
</dbReference>
<accession>A0A167IMG6</accession>
<keyword evidence="10" id="KW-1185">Reference proteome</keyword>
<evidence type="ECO:0000256" key="5">
    <source>
        <dbReference type="ARBA" id="ARBA00023004"/>
    </source>
</evidence>
<feature type="region of interest" description="Disordered" evidence="7">
    <location>
        <begin position="631"/>
        <end position="652"/>
    </location>
</feature>
<keyword evidence="8" id="KW-0812">Transmembrane</keyword>
<comment type="cofactor">
    <cofactor evidence="1 6">
        <name>heme</name>
        <dbReference type="ChEBI" id="CHEBI:30413"/>
    </cofactor>
</comment>
<dbReference type="GO" id="GO:0004497">
    <property type="term" value="F:monooxygenase activity"/>
    <property type="evidence" value="ECO:0007669"/>
    <property type="project" value="InterPro"/>
</dbReference>
<dbReference type="InterPro" id="IPR036396">
    <property type="entry name" value="Cyt_P450_sf"/>
</dbReference>
<evidence type="ECO:0000256" key="2">
    <source>
        <dbReference type="ARBA" id="ARBA00010617"/>
    </source>
</evidence>
<dbReference type="OrthoDB" id="1470350at2759"/>
<dbReference type="InterPro" id="IPR050121">
    <property type="entry name" value="Cytochrome_P450_monoxygenase"/>
</dbReference>
<dbReference type="PANTHER" id="PTHR24305:SF210">
    <property type="entry name" value="CYTOCHROME P450 MONOOXYGENASE ASQL-RELATED"/>
    <property type="match status" value="1"/>
</dbReference>
<dbReference type="PANTHER" id="PTHR24305">
    <property type="entry name" value="CYTOCHROME P450"/>
    <property type="match status" value="1"/>
</dbReference>
<dbReference type="Pfam" id="PF00067">
    <property type="entry name" value="p450"/>
    <property type="match status" value="1"/>
</dbReference>
<dbReference type="RefSeq" id="XP_018699789.1">
    <property type="nucleotide sequence ID" value="XM_018853045.1"/>
</dbReference>
<dbReference type="PRINTS" id="PR00463">
    <property type="entry name" value="EP450I"/>
</dbReference>
<name>A0A167IMG6_CORFA</name>
<reference evidence="9 10" key="1">
    <citation type="journal article" date="2016" name="Genome Biol. Evol.">
        <title>Divergent and convergent evolution of fungal pathogenicity.</title>
        <authorList>
            <person name="Shang Y."/>
            <person name="Xiao G."/>
            <person name="Zheng P."/>
            <person name="Cen K."/>
            <person name="Zhan S."/>
            <person name="Wang C."/>
        </authorList>
    </citation>
    <scope>NUCLEOTIDE SEQUENCE [LARGE SCALE GENOMIC DNA]</scope>
    <source>
        <strain evidence="9 10">ARSEF 2679</strain>
    </source>
</reference>
<sequence length="1161" mass="128856">MSSSQHLPLDSLSYELPQHQPLYSLLWRPIAGLIALSIIYHAYIVLYRLTLHPLSKVPGPKLHAASWFPFLWQTNVAASAPRTIEAMHRKYGPVVRVGPDQVALDGSLGWSAVFAHSTGSRPEFGKPFEQYFPGDTTSLIGAPRERHRRIRRQLAHAFSAGALAEQEATVTQYVDLLLDRLRTLEGEEFDIIPWLNFTTFDIIGDLAFSDSFGSLAGSAYHPWVLSIFQGIRGNALRRFLRHYPSLGFVAARLGLTGDFKVAEHNRHTARDKSAARMRLGVEGPAGRSDFMTYMLRKTRAGEAAMDEEEILSTSPILVIAGSETTATALAGFFFFLAQNPEKKDLIVAEILEAYPDEADIDMRSTARLEYLHAALEETLRLYPPVTVTPPRVSPGAEVGGYYIPKDTLISVHQWATFRNPENFHLPEQFLPERWLPVSHPRYEARFADDNRAVFKPFSHGPRDCIGKNLAYAEMRLLAARMLRRFEVTIEGQADWQSKQRMFGLWEKIPLNVRVKSRASARLNPGTVSRLLTSVNASLRLQSASSSTARRSIDAYRFRSHYYFSLPLKTSKNNVFLDPEIPRLRHMRAAVPAKLPPAKTRSYTDVCKKHCLACPRKDAVDAAATANLNHDSATDKAVPGSIAGSSPSTRVSDAERDAVIHQGMPFLRQICNPHAVTMQHYLNVANNDGSFNESVPDSAEAPDARPGPSPQDISDVLALLPPYHTAILDQAISALVPHEDFTALSLSASSPIPALTDAGYEVLAAKAVSIVAGLRTLHDQLLIGDTTFSGPHDIDEVAEVFCADKIRFFAAAFFRLTHVHFPLVHCATFGVPDTSAFLILAVVVFGASRCAASQHTIQAKSLTGLAEEYIFREVESFNDGAAHQLTLSQLQTIQAAVAMTNLMMNHNDWSLRERARLKRLPTLIFSIRRFQLTTAISKPTLDWHQFILGETAARIATLTAVIDWNQARMFYCPPGLSVAEMRCSLPCHREIWEAPNAAAWMVANEAVDQARRASAATPYTSISVLIAALVADRWSVDAQTSHLNLTLESLSAHNGSDEAGTAMTALTVSACQMLVLQGAHSSILRAISRWRELWDHVTRDMDPDVLLKAGLTRHCHENCTLAWHIAEAWLADPTHAYFQTIGHRSLIPISTFIESCEYQRNR</sequence>
<evidence type="ECO:0000256" key="1">
    <source>
        <dbReference type="ARBA" id="ARBA00001971"/>
    </source>
</evidence>
<dbReference type="SUPFAM" id="SSF48264">
    <property type="entry name" value="Cytochrome P450"/>
    <property type="match status" value="1"/>
</dbReference>
<dbReference type="EMBL" id="AZHB01000049">
    <property type="protein sequence ID" value="OAA49231.1"/>
    <property type="molecule type" value="Genomic_DNA"/>
</dbReference>
<evidence type="ECO:0000256" key="6">
    <source>
        <dbReference type="PIRSR" id="PIRSR602401-1"/>
    </source>
</evidence>
<keyword evidence="8" id="KW-0472">Membrane</keyword>
<comment type="caution">
    <text evidence="9">The sequence shown here is derived from an EMBL/GenBank/DDBJ whole genome shotgun (WGS) entry which is preliminary data.</text>
</comment>
<keyword evidence="4 6" id="KW-0479">Metal-binding</keyword>
<evidence type="ECO:0000256" key="4">
    <source>
        <dbReference type="ARBA" id="ARBA00022723"/>
    </source>
</evidence>
<keyword evidence="3 6" id="KW-0349">Heme</keyword>
<organism evidence="9 10">
    <name type="scientific">Cordyceps fumosorosea (strain ARSEF 2679)</name>
    <name type="common">Isaria fumosorosea</name>
    <dbReference type="NCBI Taxonomy" id="1081104"/>
    <lineage>
        <taxon>Eukaryota</taxon>
        <taxon>Fungi</taxon>
        <taxon>Dikarya</taxon>
        <taxon>Ascomycota</taxon>
        <taxon>Pezizomycotina</taxon>
        <taxon>Sordariomycetes</taxon>
        <taxon>Hypocreomycetidae</taxon>
        <taxon>Hypocreales</taxon>
        <taxon>Cordycipitaceae</taxon>
        <taxon>Cordyceps</taxon>
    </lineage>
</organism>
<dbReference type="Gene3D" id="1.10.630.10">
    <property type="entry name" value="Cytochrome P450"/>
    <property type="match status" value="1"/>
</dbReference>
<dbReference type="InterPro" id="IPR001128">
    <property type="entry name" value="Cyt_P450"/>
</dbReference>
<keyword evidence="5 6" id="KW-0408">Iron</keyword>
<dbReference type="GO" id="GO:0020037">
    <property type="term" value="F:heme binding"/>
    <property type="evidence" value="ECO:0007669"/>
    <property type="project" value="InterPro"/>
</dbReference>
<proteinExistence type="inferred from homology"/>
<dbReference type="PRINTS" id="PR00385">
    <property type="entry name" value="P450"/>
</dbReference>
<dbReference type="PROSITE" id="PS00086">
    <property type="entry name" value="CYTOCHROME_P450"/>
    <property type="match status" value="1"/>
</dbReference>
<evidence type="ECO:0000313" key="9">
    <source>
        <dbReference type="EMBL" id="OAA49231.1"/>
    </source>
</evidence>
<dbReference type="GO" id="GO:0005506">
    <property type="term" value="F:iron ion binding"/>
    <property type="evidence" value="ECO:0007669"/>
    <property type="project" value="InterPro"/>
</dbReference>
<keyword evidence="8" id="KW-1133">Transmembrane helix</keyword>
<protein>
    <submittedName>
        <fullName evidence="9">Cytochrome P450 3A17</fullName>
    </submittedName>
</protein>